<protein>
    <submittedName>
        <fullName evidence="4">2-oxoglutarate ferredoxin oxidoreductase subunit alpha</fullName>
        <ecNumber evidence="4">1.2.7.3</ecNumber>
    </submittedName>
</protein>
<name>A0A172T383_FERPE</name>
<dbReference type="SUPFAM" id="SSF52922">
    <property type="entry name" value="TK C-terminal domain-like"/>
    <property type="match status" value="1"/>
</dbReference>
<dbReference type="PATRIC" id="fig|93466.3.peg.1164"/>
<dbReference type="Pfam" id="PF01855">
    <property type="entry name" value="POR_N"/>
    <property type="match status" value="1"/>
</dbReference>
<feature type="domain" description="Pyruvate:ferredoxin oxidoreductase core" evidence="3">
    <location>
        <begin position="281"/>
        <end position="375"/>
    </location>
</feature>
<organism evidence="4 5">
    <name type="scientific">Fervidobacterium pennivorans</name>
    <dbReference type="NCBI Taxonomy" id="93466"/>
    <lineage>
        <taxon>Bacteria</taxon>
        <taxon>Thermotogati</taxon>
        <taxon>Thermotogota</taxon>
        <taxon>Thermotogae</taxon>
        <taxon>Thermotogales</taxon>
        <taxon>Fervidobacteriaceae</taxon>
        <taxon>Fervidobacterium</taxon>
    </lineage>
</organism>
<dbReference type="InterPro" id="IPR033412">
    <property type="entry name" value="PFOR_II"/>
</dbReference>
<dbReference type="InterPro" id="IPR029061">
    <property type="entry name" value="THDP-binding"/>
</dbReference>
<dbReference type="OrthoDB" id="9794954at2"/>
<dbReference type="InterPro" id="IPR052368">
    <property type="entry name" value="2-oxoacid_oxidoreductase"/>
</dbReference>
<accession>A0A172T383</accession>
<keyword evidence="1 4" id="KW-0560">Oxidoreductase</keyword>
<dbReference type="GO" id="GO:0047553">
    <property type="term" value="F:2-oxoglutarate synthase activity"/>
    <property type="evidence" value="ECO:0007669"/>
    <property type="project" value="UniProtKB-EC"/>
</dbReference>
<dbReference type="InterPro" id="IPR002880">
    <property type="entry name" value="Pyrv_Fd/Flavodoxin_OxRdtase_N"/>
</dbReference>
<evidence type="ECO:0000259" key="3">
    <source>
        <dbReference type="Pfam" id="PF17147"/>
    </source>
</evidence>
<proteinExistence type="predicted"/>
<sequence>MPKNPRMVFWQGNEACAYGAIKAGCRFYAGYPITPSSEIAETMARELPKVGGVFIQMEDEIASAAAIIGASLAGVKSMTATSGPGFSLMQEAIGYAIMTETPTVFVNVMRGGPSTGMPTKPSQSDIMQARWGTHGDHAIIALYPSTVEEVYKYTIKAFNLAEEYRTPVILLMDEVLGHMYENFILPPDSEIEIVERVSARELEEEELFVPFSESEYAENLPPSLVEMGKAHFHVSGLVHDESGFPMATAETAEKLIRRLVNKIKLHIDKIAECEEFMTEDAETIIIAYGSVARSAKEAVLIARKEGIKVGLLRPITIWPIPIEKMRKRLANVQNVLVAEMNLGQYASEVVKLVRPGTKLRLLGKVSGELIAPHEILNELNNMLLEGIDF</sequence>
<evidence type="ECO:0000313" key="5">
    <source>
        <dbReference type="Proteomes" id="UP000077096"/>
    </source>
</evidence>
<dbReference type="CDD" id="cd07034">
    <property type="entry name" value="TPP_PYR_PFOR_IOR-alpha_like"/>
    <property type="match status" value="1"/>
</dbReference>
<evidence type="ECO:0000313" key="4">
    <source>
        <dbReference type="EMBL" id="ANE41478.1"/>
    </source>
</evidence>
<dbReference type="PANTHER" id="PTHR43088">
    <property type="entry name" value="SUBUNIT OF PYRUVATE:FLAVODOXIN OXIDOREDUCTASE-RELATED"/>
    <property type="match status" value="1"/>
</dbReference>
<dbReference type="KEGG" id="fng:JM64_05495"/>
<dbReference type="FunFam" id="3.40.50.920:FF:000013">
    <property type="entry name" value="Ferredoxin oxidoreductase alpha subunit"/>
    <property type="match status" value="1"/>
</dbReference>
<feature type="domain" description="Pyruvate flavodoxin/ferredoxin oxidoreductase pyrimidine binding" evidence="2">
    <location>
        <begin position="19"/>
        <end position="256"/>
    </location>
</feature>
<dbReference type="EMBL" id="CP011393">
    <property type="protein sequence ID" value="ANE41478.1"/>
    <property type="molecule type" value="Genomic_DNA"/>
</dbReference>
<dbReference type="Proteomes" id="UP000077096">
    <property type="component" value="Chromosome"/>
</dbReference>
<gene>
    <name evidence="4" type="ORF">JM64_05495</name>
</gene>
<dbReference type="Gene3D" id="3.40.50.920">
    <property type="match status" value="1"/>
</dbReference>
<dbReference type="PANTHER" id="PTHR43088:SF1">
    <property type="entry name" value="SUBUNIT OF PYRUVATE:FLAVODOXIN OXIDOREDUCTASE"/>
    <property type="match status" value="1"/>
</dbReference>
<dbReference type="AlphaFoldDB" id="A0A172T383"/>
<dbReference type="Pfam" id="PF17147">
    <property type="entry name" value="PFOR_II"/>
    <property type="match status" value="1"/>
</dbReference>
<dbReference type="Gene3D" id="3.40.50.970">
    <property type="match status" value="1"/>
</dbReference>
<evidence type="ECO:0000256" key="1">
    <source>
        <dbReference type="ARBA" id="ARBA00023002"/>
    </source>
</evidence>
<dbReference type="NCBIfam" id="NF006412">
    <property type="entry name" value="PRK08659.1"/>
    <property type="match status" value="1"/>
</dbReference>
<dbReference type="EC" id="1.2.7.3" evidence="4"/>
<dbReference type="InterPro" id="IPR009014">
    <property type="entry name" value="Transketo_C/PFOR_II"/>
</dbReference>
<dbReference type="SUPFAM" id="SSF52518">
    <property type="entry name" value="Thiamin diphosphate-binding fold (THDP-binding)"/>
    <property type="match status" value="1"/>
</dbReference>
<reference evidence="4 5" key="1">
    <citation type="submission" date="2014-08" db="EMBL/GenBank/DDBJ databases">
        <title>Fervidobacterium pennivorans DYC genome.</title>
        <authorList>
            <person name="Wushke S."/>
        </authorList>
    </citation>
    <scope>NUCLEOTIDE SEQUENCE [LARGE SCALE GENOMIC DNA]</scope>
    <source>
        <strain evidence="4 5">DYC</strain>
    </source>
</reference>
<evidence type="ECO:0000259" key="2">
    <source>
        <dbReference type="Pfam" id="PF01855"/>
    </source>
</evidence>
<dbReference type="FunFam" id="3.40.50.970:FF:000022">
    <property type="entry name" value="2-oxoglutarate ferredoxin oxidoreductase alpha subunit"/>
    <property type="match status" value="1"/>
</dbReference>